<dbReference type="Gene3D" id="1.10.357.10">
    <property type="entry name" value="Tetracycline Repressor, domain 2"/>
    <property type="match status" value="1"/>
</dbReference>
<evidence type="ECO:0000256" key="4">
    <source>
        <dbReference type="PROSITE-ProRule" id="PRU00335"/>
    </source>
</evidence>
<dbReference type="EMBL" id="JBHSOJ010000028">
    <property type="protein sequence ID" value="MFC5631850.1"/>
    <property type="molecule type" value="Genomic_DNA"/>
</dbReference>
<dbReference type="InterPro" id="IPR023772">
    <property type="entry name" value="DNA-bd_HTH_TetR-type_CS"/>
</dbReference>
<evidence type="ECO:0000313" key="7">
    <source>
        <dbReference type="Proteomes" id="UP001596110"/>
    </source>
</evidence>
<dbReference type="SUPFAM" id="SSF46689">
    <property type="entry name" value="Homeodomain-like"/>
    <property type="match status" value="1"/>
</dbReference>
<dbReference type="InterPro" id="IPR054156">
    <property type="entry name" value="YxaF_TetR_C"/>
</dbReference>
<feature type="DNA-binding region" description="H-T-H motif" evidence="4">
    <location>
        <begin position="24"/>
        <end position="43"/>
    </location>
</feature>
<gene>
    <name evidence="6" type="ORF">ACFPQ3_09865</name>
</gene>
<protein>
    <submittedName>
        <fullName evidence="6">TetR/AcrR family transcriptional regulator</fullName>
    </submittedName>
</protein>
<accession>A0ABW0UG18</accession>
<reference evidence="7" key="1">
    <citation type="journal article" date="2019" name="Int. J. Syst. Evol. Microbiol.">
        <title>The Global Catalogue of Microorganisms (GCM) 10K type strain sequencing project: providing services to taxonomists for standard genome sequencing and annotation.</title>
        <authorList>
            <consortium name="The Broad Institute Genomics Platform"/>
            <consortium name="The Broad Institute Genome Sequencing Center for Infectious Disease"/>
            <person name="Wu L."/>
            <person name="Ma J."/>
        </authorList>
    </citation>
    <scope>NUCLEOTIDE SEQUENCE [LARGE SCALE GENOMIC DNA]</scope>
    <source>
        <strain evidence="7">DT43</strain>
    </source>
</reference>
<dbReference type="RefSeq" id="WP_156806853.1">
    <property type="nucleotide sequence ID" value="NZ_JBHSOJ010000028.1"/>
</dbReference>
<dbReference type="InterPro" id="IPR001647">
    <property type="entry name" value="HTH_TetR"/>
</dbReference>
<dbReference type="Pfam" id="PF21993">
    <property type="entry name" value="TetR_C_13_2"/>
    <property type="match status" value="1"/>
</dbReference>
<keyword evidence="1" id="KW-0805">Transcription regulation</keyword>
<dbReference type="PRINTS" id="PR00455">
    <property type="entry name" value="HTHTETR"/>
</dbReference>
<sequence>MAVRDMIILKAQELIYFKGYVATSISDIITASGVGKGQLYHYFSSKKELGVVATKLLLDQWRIELFQGIFQSEKSSSDKLSAMLDWVYDFHLSQDGDIFYGCPVGNLIVELSTQDEEFRLLLQGFMEEWQSKLSDVLDDSHPNWSKKKSLQEAQQIIVTIQGAIVLLKVNQNLAVIETTMTALKEKYL</sequence>
<dbReference type="PROSITE" id="PS01081">
    <property type="entry name" value="HTH_TETR_1"/>
    <property type="match status" value="1"/>
</dbReference>
<evidence type="ECO:0000256" key="3">
    <source>
        <dbReference type="ARBA" id="ARBA00023163"/>
    </source>
</evidence>
<dbReference type="PANTHER" id="PTHR47506">
    <property type="entry name" value="TRANSCRIPTIONAL REGULATORY PROTEIN"/>
    <property type="match status" value="1"/>
</dbReference>
<proteinExistence type="predicted"/>
<dbReference type="InterPro" id="IPR009057">
    <property type="entry name" value="Homeodomain-like_sf"/>
</dbReference>
<evidence type="ECO:0000256" key="1">
    <source>
        <dbReference type="ARBA" id="ARBA00023015"/>
    </source>
</evidence>
<dbReference type="SUPFAM" id="SSF48498">
    <property type="entry name" value="Tetracyclin repressor-like, C-terminal domain"/>
    <property type="match status" value="1"/>
</dbReference>
<comment type="caution">
    <text evidence="6">The sequence shown here is derived from an EMBL/GenBank/DDBJ whole genome shotgun (WGS) entry which is preliminary data.</text>
</comment>
<dbReference type="PROSITE" id="PS50977">
    <property type="entry name" value="HTH_TETR_2"/>
    <property type="match status" value="1"/>
</dbReference>
<keyword evidence="2 4" id="KW-0238">DNA-binding</keyword>
<evidence type="ECO:0000313" key="6">
    <source>
        <dbReference type="EMBL" id="MFC5631850.1"/>
    </source>
</evidence>
<feature type="domain" description="HTH tetR-type" evidence="5">
    <location>
        <begin position="1"/>
        <end position="61"/>
    </location>
</feature>
<keyword evidence="7" id="KW-1185">Reference proteome</keyword>
<dbReference type="Pfam" id="PF00440">
    <property type="entry name" value="TetR_N"/>
    <property type="match status" value="1"/>
</dbReference>
<evidence type="ECO:0000256" key="2">
    <source>
        <dbReference type="ARBA" id="ARBA00023125"/>
    </source>
</evidence>
<evidence type="ECO:0000259" key="5">
    <source>
        <dbReference type="PROSITE" id="PS50977"/>
    </source>
</evidence>
<dbReference type="Proteomes" id="UP001596110">
    <property type="component" value="Unassembled WGS sequence"/>
</dbReference>
<name>A0ABW0UG18_9STRE</name>
<organism evidence="6 7">
    <name type="scientific">Streptococcus caledonicus</name>
    <dbReference type="NCBI Taxonomy" id="2614158"/>
    <lineage>
        <taxon>Bacteria</taxon>
        <taxon>Bacillati</taxon>
        <taxon>Bacillota</taxon>
        <taxon>Bacilli</taxon>
        <taxon>Lactobacillales</taxon>
        <taxon>Streptococcaceae</taxon>
        <taxon>Streptococcus</taxon>
    </lineage>
</organism>
<keyword evidence="3" id="KW-0804">Transcription</keyword>
<dbReference type="InterPro" id="IPR036271">
    <property type="entry name" value="Tet_transcr_reg_TetR-rel_C_sf"/>
</dbReference>
<dbReference type="PANTHER" id="PTHR47506:SF1">
    <property type="entry name" value="HTH-TYPE TRANSCRIPTIONAL REGULATOR YJDC"/>
    <property type="match status" value="1"/>
</dbReference>